<feature type="signal peptide" evidence="17">
    <location>
        <begin position="1"/>
        <end position="16"/>
    </location>
</feature>
<sequence length="672" mass="76000">MYTLIILLPLISACFAGLFGKTLGFKGSSIFSTICLSIVLLISCIVFYEVSVNNCCVYIKLTSWVDSGALNINWGFLFDSLTITMCFIISFISFLVHLYSTEYMSHDPHLPRFMSYLSLFTFFMLILVTADNFVQMFVGWEGVGLCSFLLINFWYTRIQANKAAIKAMIINRIGDFGLVIGILLIFVNYKTLDYATVFALTPLLKEKTTNFLNLNLNLLTVIGIFLFIGVIGKSAQLGLHTWLPDAMEGPTPVSALIHAATMVTAGVFLLGRCSPIYEFTEDLLKYVVFLGSITCFFAATVGLLQNDLKKVIAYSTCSQLGYMVFVCGLSHYEVGVFHLANHAFFKALLFLGAGSVIHAILDEQDMRKMGGLKNLLPFTYSTMVIGSLALIGFPFLTGFYSKDLILEVAFSKYDCSGYLSYSFGTISAFLTTFYSTRLLFLAFLSNTNGYKPVIENACDSSYQISTVLGILAVPSIFIGFFFKDMLVGWGSCFWGNAIYNSPETANVVDSEFIPGFYKLLPIVFSLFVLICSFYLYTYSSKFLFKLKISSLGKKIYNFLNKKWFFDKIYNEYIGQFFFHFSFSVSYKIVDRGIIEILGPTGLSHFIKKISLGLHKIQTRYMYHYLFVMLAGVSFFLSIRQFWSVLGETFDYRIAFIFFLQFFFLFLSHGKKN</sequence>
<evidence type="ECO:0000256" key="17">
    <source>
        <dbReference type="SAM" id="SignalP"/>
    </source>
</evidence>
<evidence type="ECO:0000256" key="8">
    <source>
        <dbReference type="ARBA" id="ARBA00022967"/>
    </source>
</evidence>
<keyword evidence="9" id="KW-0249">Electron transport</keyword>
<dbReference type="EC" id="7.1.1.2" evidence="2 16"/>
<evidence type="ECO:0000259" key="18">
    <source>
        <dbReference type="Pfam" id="PF00361"/>
    </source>
</evidence>
<keyword evidence="12 16" id="KW-0830">Ubiquinone</keyword>
<dbReference type="GO" id="GO:0003954">
    <property type="term" value="F:NADH dehydrogenase activity"/>
    <property type="evidence" value="ECO:0007669"/>
    <property type="project" value="TreeGrafter"/>
</dbReference>
<keyword evidence="8" id="KW-1278">Translocase</keyword>
<comment type="function">
    <text evidence="16">Core subunit of the mitochondrial membrane respiratory chain NADH dehydrogenase (Complex I) which catalyzes electron transfer from NADH through the respiratory chain, using ubiquinone as an electron acceptor. Essential for the catalytic activity and assembly of complex I.</text>
</comment>
<feature type="transmembrane region" description="Helical" evidence="16">
    <location>
        <begin position="464"/>
        <end position="482"/>
    </location>
</feature>
<dbReference type="PRINTS" id="PR01435">
    <property type="entry name" value="NPOXDRDTASE5"/>
</dbReference>
<geneLocation type="mitochondrion" evidence="21"/>
<feature type="domain" description="NADH-Ubiquinone oxidoreductase (complex I) chain 5 N-terminal" evidence="19">
    <location>
        <begin position="64"/>
        <end position="114"/>
    </location>
</feature>
<evidence type="ECO:0000256" key="3">
    <source>
        <dbReference type="ARBA" id="ARBA00021096"/>
    </source>
</evidence>
<dbReference type="Pfam" id="PF00662">
    <property type="entry name" value="Proton_antipo_N"/>
    <property type="match status" value="1"/>
</dbReference>
<evidence type="ECO:0000259" key="20">
    <source>
        <dbReference type="Pfam" id="PF06455"/>
    </source>
</evidence>
<keyword evidence="14 16" id="KW-0472">Membrane</keyword>
<evidence type="ECO:0000256" key="1">
    <source>
        <dbReference type="ARBA" id="ARBA00004448"/>
    </source>
</evidence>
<feature type="transmembrane region" description="Helical" evidence="16">
    <location>
        <begin position="212"/>
        <end position="232"/>
    </location>
</feature>
<organism evidence="21">
    <name type="scientific">Eunotia naegelii</name>
    <dbReference type="NCBI Taxonomy" id="1458866"/>
    <lineage>
        <taxon>Eukaryota</taxon>
        <taxon>Sar</taxon>
        <taxon>Stramenopiles</taxon>
        <taxon>Ochrophyta</taxon>
        <taxon>Bacillariophyta</taxon>
        <taxon>Bacillariophyceae</taxon>
        <taxon>Eunotiophycidae</taxon>
        <taxon>Eunotiales</taxon>
        <taxon>Eunotiaceae</taxon>
        <taxon>Eunotia</taxon>
    </lineage>
</organism>
<dbReference type="InterPro" id="IPR001750">
    <property type="entry name" value="ND/Mrp_TM"/>
</dbReference>
<dbReference type="Gene3D" id="1.20.5.2700">
    <property type="match status" value="1"/>
</dbReference>
<dbReference type="AlphaFoldDB" id="A0A2U9GHW2"/>
<evidence type="ECO:0000256" key="5">
    <source>
        <dbReference type="ARBA" id="ARBA00022660"/>
    </source>
</evidence>
<feature type="domain" description="NADH dehydrogenase subunit 5 C-terminal" evidence="20">
    <location>
        <begin position="434"/>
        <end position="634"/>
    </location>
</feature>
<gene>
    <name evidence="21" type="primary">nad5</name>
</gene>
<dbReference type="EMBL" id="MG271846">
    <property type="protein sequence ID" value="AWQ64078.1"/>
    <property type="molecule type" value="Genomic_DNA"/>
</dbReference>
<evidence type="ECO:0000256" key="10">
    <source>
        <dbReference type="ARBA" id="ARBA00022989"/>
    </source>
</evidence>
<feature type="transmembrane region" description="Helical" evidence="16">
    <location>
        <begin position="648"/>
        <end position="666"/>
    </location>
</feature>
<evidence type="ECO:0000256" key="16">
    <source>
        <dbReference type="RuleBase" id="RU003404"/>
    </source>
</evidence>
<dbReference type="Pfam" id="PF00361">
    <property type="entry name" value="Proton_antipo_M"/>
    <property type="match status" value="1"/>
</dbReference>
<dbReference type="PRINTS" id="PR01434">
    <property type="entry name" value="NADHDHGNASE5"/>
</dbReference>
<feature type="transmembrane region" description="Helical" evidence="16">
    <location>
        <begin position="82"/>
        <end position="101"/>
    </location>
</feature>
<keyword evidence="4 16" id="KW-0813">Transport</keyword>
<keyword evidence="7" id="KW-0999">Mitochondrion inner membrane</keyword>
<dbReference type="RefSeq" id="YP_009495431.1">
    <property type="nucleotide sequence ID" value="NC_037987.1"/>
</dbReference>
<evidence type="ECO:0000256" key="15">
    <source>
        <dbReference type="ARBA" id="ARBA00049551"/>
    </source>
</evidence>
<feature type="transmembrane region" description="Helical" evidence="16">
    <location>
        <begin position="136"/>
        <end position="155"/>
    </location>
</feature>
<dbReference type="GO" id="GO:0042773">
    <property type="term" value="P:ATP synthesis coupled electron transport"/>
    <property type="evidence" value="ECO:0007669"/>
    <property type="project" value="InterPro"/>
</dbReference>
<evidence type="ECO:0000256" key="12">
    <source>
        <dbReference type="ARBA" id="ARBA00023075"/>
    </source>
</evidence>
<evidence type="ECO:0000256" key="4">
    <source>
        <dbReference type="ARBA" id="ARBA00022448"/>
    </source>
</evidence>
<feature type="transmembrane region" description="Helical" evidence="16">
    <location>
        <begin position="343"/>
        <end position="361"/>
    </location>
</feature>
<dbReference type="InterPro" id="IPR010934">
    <property type="entry name" value="NADH_DH_su5_C"/>
</dbReference>
<feature type="transmembrane region" description="Helical" evidence="16">
    <location>
        <begin position="283"/>
        <end position="304"/>
    </location>
</feature>
<evidence type="ECO:0000313" key="21">
    <source>
        <dbReference type="EMBL" id="AWQ64078.1"/>
    </source>
</evidence>
<feature type="transmembrane region" description="Helical" evidence="16">
    <location>
        <begin position="622"/>
        <end position="642"/>
    </location>
</feature>
<evidence type="ECO:0000256" key="11">
    <source>
        <dbReference type="ARBA" id="ARBA00023027"/>
    </source>
</evidence>
<dbReference type="GeneID" id="36957358"/>
<feature type="transmembrane region" description="Helical" evidence="16">
    <location>
        <begin position="382"/>
        <end position="401"/>
    </location>
</feature>
<evidence type="ECO:0000256" key="14">
    <source>
        <dbReference type="ARBA" id="ARBA00023136"/>
    </source>
</evidence>
<feature type="transmembrane region" description="Helical" evidence="16">
    <location>
        <begin position="516"/>
        <end position="537"/>
    </location>
</feature>
<evidence type="ECO:0000256" key="9">
    <source>
        <dbReference type="ARBA" id="ARBA00022982"/>
    </source>
</evidence>
<evidence type="ECO:0000256" key="6">
    <source>
        <dbReference type="ARBA" id="ARBA00022692"/>
    </source>
</evidence>
<dbReference type="Pfam" id="PF06455">
    <property type="entry name" value="NADH5_C"/>
    <property type="match status" value="1"/>
</dbReference>
<keyword evidence="6 16" id="KW-0812">Transmembrane</keyword>
<evidence type="ECO:0000259" key="19">
    <source>
        <dbReference type="Pfam" id="PF00662"/>
    </source>
</evidence>
<keyword evidence="17" id="KW-0732">Signal</keyword>
<feature type="domain" description="NADH:quinone oxidoreductase/Mrp antiporter transmembrane" evidence="18">
    <location>
        <begin position="130"/>
        <end position="430"/>
    </location>
</feature>
<dbReference type="InterPro" id="IPR001516">
    <property type="entry name" value="Proton_antipo_N"/>
</dbReference>
<keyword evidence="11 16" id="KW-0520">NAD</keyword>
<comment type="catalytic activity">
    <reaction evidence="15 16">
        <text>a ubiquinone + NADH + 5 H(+)(in) = a ubiquinol + NAD(+) + 4 H(+)(out)</text>
        <dbReference type="Rhea" id="RHEA:29091"/>
        <dbReference type="Rhea" id="RHEA-COMP:9565"/>
        <dbReference type="Rhea" id="RHEA-COMP:9566"/>
        <dbReference type="ChEBI" id="CHEBI:15378"/>
        <dbReference type="ChEBI" id="CHEBI:16389"/>
        <dbReference type="ChEBI" id="CHEBI:17976"/>
        <dbReference type="ChEBI" id="CHEBI:57540"/>
        <dbReference type="ChEBI" id="CHEBI:57945"/>
        <dbReference type="EC" id="7.1.1.2"/>
    </reaction>
</comment>
<dbReference type="PANTHER" id="PTHR42829">
    <property type="entry name" value="NADH-UBIQUINONE OXIDOREDUCTASE CHAIN 5"/>
    <property type="match status" value="1"/>
</dbReference>
<dbReference type="NCBIfam" id="NF005141">
    <property type="entry name" value="PRK06590.1"/>
    <property type="match status" value="1"/>
</dbReference>
<comment type="subcellular location">
    <subcellularLocation>
        <location evidence="1">Mitochondrion inner membrane</location>
        <topology evidence="1">Multi-pass membrane protein</topology>
    </subcellularLocation>
</comment>
<dbReference type="InterPro" id="IPR018393">
    <property type="entry name" value="NADHpl_OxRdtase_5_subgr"/>
</dbReference>
<comment type="similarity">
    <text evidence="16">Belongs to the complex I subunit 5 family.</text>
</comment>
<dbReference type="GO" id="GO:0015990">
    <property type="term" value="P:electron transport coupled proton transport"/>
    <property type="evidence" value="ECO:0007669"/>
    <property type="project" value="TreeGrafter"/>
</dbReference>
<name>A0A2U9GHW2_9STRA</name>
<evidence type="ECO:0000256" key="13">
    <source>
        <dbReference type="ARBA" id="ARBA00023128"/>
    </source>
</evidence>
<proteinExistence type="inferred from homology"/>
<keyword evidence="5" id="KW-0679">Respiratory chain</keyword>
<feature type="transmembrane region" description="Helical" evidence="16">
    <location>
        <begin position="113"/>
        <end position="130"/>
    </location>
</feature>
<feature type="transmembrane region" description="Helical" evidence="16">
    <location>
        <begin position="253"/>
        <end position="271"/>
    </location>
</feature>
<evidence type="ECO:0000256" key="2">
    <source>
        <dbReference type="ARBA" id="ARBA00012944"/>
    </source>
</evidence>
<dbReference type="GO" id="GO:0008137">
    <property type="term" value="F:NADH dehydrogenase (ubiquinone) activity"/>
    <property type="evidence" value="ECO:0007669"/>
    <property type="project" value="UniProtKB-EC"/>
</dbReference>
<protein>
    <recommendedName>
        <fullName evidence="3 16">NADH-ubiquinone oxidoreductase chain 5</fullName>
        <ecNumber evidence="2 16">7.1.1.2</ecNumber>
    </recommendedName>
</protein>
<feature type="transmembrane region" description="Helical" evidence="16">
    <location>
        <begin position="421"/>
        <end position="444"/>
    </location>
</feature>
<reference evidence="21" key="1">
    <citation type="journal article" date="2018" name="Genome Biol. Evol.">
        <title>Recurrent loss, horizontal transfer, and the obscure origins of mitochondrial introns in diatoms (Bacillariophyta).</title>
        <authorList>
            <person name="Guillory W.X."/>
            <person name="Onyshchenko A."/>
            <person name="Ruck E.C."/>
            <person name="Parks M."/>
            <person name="Nakov T."/>
            <person name="Wickett N.J."/>
            <person name="Alverson A.J."/>
        </authorList>
    </citation>
    <scope>NUCLEOTIDE SEQUENCE</scope>
    <source>
        <strain evidence="21">UTEX FD354</strain>
    </source>
</reference>
<dbReference type="NCBIfam" id="TIGR01974">
    <property type="entry name" value="NDH_I_L"/>
    <property type="match status" value="1"/>
</dbReference>
<dbReference type="GO" id="GO:0005743">
    <property type="term" value="C:mitochondrial inner membrane"/>
    <property type="evidence" value="ECO:0007669"/>
    <property type="project" value="UniProtKB-SubCell"/>
</dbReference>
<evidence type="ECO:0000256" key="7">
    <source>
        <dbReference type="ARBA" id="ARBA00022792"/>
    </source>
</evidence>
<accession>A0A2U9GHW2</accession>
<feature type="transmembrane region" description="Helical" evidence="16">
    <location>
        <begin position="30"/>
        <end position="50"/>
    </location>
</feature>
<feature type="transmembrane region" description="Helical" evidence="16">
    <location>
        <begin position="176"/>
        <end position="192"/>
    </location>
</feature>
<keyword evidence="10 16" id="KW-1133">Transmembrane helix</keyword>
<dbReference type="InterPro" id="IPR003945">
    <property type="entry name" value="NU5C-like"/>
</dbReference>
<feature type="chain" id="PRO_5015943909" description="NADH-ubiquinone oxidoreductase chain 5" evidence="17">
    <location>
        <begin position="17"/>
        <end position="672"/>
    </location>
</feature>
<dbReference type="PANTHER" id="PTHR42829:SF2">
    <property type="entry name" value="NADH-UBIQUINONE OXIDOREDUCTASE CHAIN 5"/>
    <property type="match status" value="1"/>
</dbReference>
<keyword evidence="13 16" id="KW-0496">Mitochondrion</keyword>